<keyword evidence="2" id="KW-0548">Nucleotidyltransferase</keyword>
<protein>
    <submittedName>
        <fullName evidence="2">Putative reverse transcriptase</fullName>
    </submittedName>
</protein>
<dbReference type="InterPro" id="IPR005135">
    <property type="entry name" value="Endo/exonuclease/phosphatase"/>
</dbReference>
<dbReference type="VEuPathDB" id="VectorBase:AALF010352"/>
<dbReference type="AlphaFoldDB" id="A0A1W7R6J3"/>
<dbReference type="Pfam" id="PF00078">
    <property type="entry name" value="RVT_1"/>
    <property type="match status" value="1"/>
</dbReference>
<dbReference type="SUPFAM" id="SSF56219">
    <property type="entry name" value="DNase I-like"/>
    <property type="match status" value="1"/>
</dbReference>
<dbReference type="PANTHER" id="PTHR47510:SF3">
    <property type="entry name" value="ENDO_EXONUCLEASE_PHOSPHATASE DOMAIN-CONTAINING PROTEIN"/>
    <property type="match status" value="1"/>
</dbReference>
<organism evidence="2">
    <name type="scientific">Aedes albopictus</name>
    <name type="common">Asian tiger mosquito</name>
    <name type="synonym">Stegomyia albopicta</name>
    <dbReference type="NCBI Taxonomy" id="7160"/>
    <lineage>
        <taxon>Eukaryota</taxon>
        <taxon>Metazoa</taxon>
        <taxon>Ecdysozoa</taxon>
        <taxon>Arthropoda</taxon>
        <taxon>Hexapoda</taxon>
        <taxon>Insecta</taxon>
        <taxon>Pterygota</taxon>
        <taxon>Neoptera</taxon>
        <taxon>Endopterygota</taxon>
        <taxon>Diptera</taxon>
        <taxon>Nematocera</taxon>
        <taxon>Culicoidea</taxon>
        <taxon>Culicidae</taxon>
        <taxon>Culicinae</taxon>
        <taxon>Aedini</taxon>
        <taxon>Aedes</taxon>
        <taxon>Stegomyia</taxon>
    </lineage>
</organism>
<dbReference type="InterPro" id="IPR000477">
    <property type="entry name" value="RT_dom"/>
</dbReference>
<dbReference type="VEuPathDB" id="VectorBase:AALC636_029706"/>
<proteinExistence type="predicted"/>
<dbReference type="Pfam" id="PF03372">
    <property type="entry name" value="Exo_endo_phos"/>
    <property type="match status" value="1"/>
</dbReference>
<dbReference type="SUPFAM" id="SSF56672">
    <property type="entry name" value="DNA/RNA polymerases"/>
    <property type="match status" value="1"/>
</dbReference>
<dbReference type="PROSITE" id="PS50878">
    <property type="entry name" value="RT_POL"/>
    <property type="match status" value="1"/>
</dbReference>
<dbReference type="GO" id="GO:0003964">
    <property type="term" value="F:RNA-directed DNA polymerase activity"/>
    <property type="evidence" value="ECO:0007669"/>
    <property type="project" value="UniProtKB-KW"/>
</dbReference>
<dbReference type="EMBL" id="GEHC01000892">
    <property type="protein sequence ID" value="JAV46753.1"/>
    <property type="molecule type" value="Transcribed_RNA"/>
</dbReference>
<dbReference type="InterPro" id="IPR043502">
    <property type="entry name" value="DNA/RNA_pol_sf"/>
</dbReference>
<feature type="domain" description="Reverse transcriptase" evidence="1">
    <location>
        <begin position="486"/>
        <end position="746"/>
    </location>
</feature>
<accession>A0A1W7R6J3</accession>
<dbReference type="CDD" id="cd01650">
    <property type="entry name" value="RT_nLTR_like"/>
    <property type="match status" value="1"/>
</dbReference>
<evidence type="ECO:0000259" key="1">
    <source>
        <dbReference type="PROSITE" id="PS50878"/>
    </source>
</evidence>
<reference evidence="2" key="1">
    <citation type="submission" date="2016-03" db="EMBL/GenBank/DDBJ databases">
        <title>RNAseq analyses of the sensorial organs of adult female Aedes albopictus.</title>
        <authorList>
            <person name="Fabrizio L."/>
            <person name="Ribeiro J.M."/>
            <person name="Arca B."/>
        </authorList>
    </citation>
    <scope>NUCLEOTIDE SEQUENCE</scope>
</reference>
<dbReference type="InterPro" id="IPR036691">
    <property type="entry name" value="Endo/exonu/phosph_ase_sf"/>
</dbReference>
<sequence>MDRIVFSSNNASDRSVIPRAVVNAVLLKDKLNVSHINVQSLCARKCSKFEELKRIVSDSKIDIACFTETWMDSSISDSMINIPGFNVIRNDRNRHGGGICIYVKKGLAYRMVKKSIVCVDDYSTKTEYLIIEILIGNDRLLLAVYYNPPEVDCSDLLCSHFEEYSVRFSSTYFIGDFNTDPFKHTRRSSRFNDVVDNMSFERINSEPTFFYNTGSSLLDLFLTDTPDSVLKFSQISLPGISKHDLLFASLNFSNKDGETGYWYRDYLNYDHASLHDAFLAIDWNRFFCVDDPDILINMINNHFTVLHDNFFPLQFRKFRKNPWFNADIERAMINRDLAYRNWKHCRSAENKAEYKRLRNVVSSKISNAKRSHDREKLNLNLPCKQLWNNVRNLGVSTKQPAPVINQYPANDINEYFSSNFSEGNNETILFSSNNNGFTFRPIVDFEIINAIFSIKSNAVGFDGLPIKFLKIITPFALPVFEHLFNSIIVSSKFPTEWKRAKIIPINKKPNVHSITNLRPISLLPTISKVFEKLLKIQISEYIHRMNYIHCFQSGFRSHHSTETALLKVHDDIAKSIDKKGITILLLIDFSKAFDRVVHSKLINKLISLYNFSNNAAKLISSYLGQRSQAVFCNGSLSEFRPTISGVPQGSVLGPLLFSLFINDLPAVLDFCSIHLFADDVQIYICTDENIDLSSARDCMNHDLHKLLKWSKDNLLPINPEKTKAMLISRQKMPPQPPRILLDGVAVQFVDRANNLGIIFQNNLEWDAHVNRQCSKIYGSLKRLNLTTRHCDSATKLKLFKSLILPHFIYGDFIYTNALVGSIDKLRVALNACIRYVYNLSRFSHVSHLQKNLVGCSFVNFYRYRSCMNLFRIIQTSSPAYLFEKLVPLRGTRTKSYRVPQHSSSYYSQSFFVRGIVSWNSLPTSIKVDNTISSFKRDLLHNLQ</sequence>
<keyword evidence="2" id="KW-0808">Transferase</keyword>
<dbReference type="PANTHER" id="PTHR47510">
    <property type="entry name" value="REVERSE TRANSCRIPTASE DOMAIN-CONTAINING PROTEIN"/>
    <property type="match status" value="1"/>
</dbReference>
<dbReference type="Gene3D" id="3.60.10.10">
    <property type="entry name" value="Endonuclease/exonuclease/phosphatase"/>
    <property type="match status" value="1"/>
</dbReference>
<name>A0A1W7R6J3_AEDAL</name>
<evidence type="ECO:0000313" key="2">
    <source>
        <dbReference type="EMBL" id="JAV46753.1"/>
    </source>
</evidence>
<keyword evidence="2" id="KW-0695">RNA-directed DNA polymerase</keyword>